<evidence type="ECO:0000256" key="17">
    <source>
        <dbReference type="SAM" id="Coils"/>
    </source>
</evidence>
<keyword evidence="3" id="KW-0813">Transport</keyword>
<dbReference type="InterPro" id="IPR045058">
    <property type="entry name" value="GIMA/IAN/Toc"/>
</dbReference>
<name>A0A8E2F8R6_9PEZI</name>
<dbReference type="GO" id="GO:0005525">
    <property type="term" value="F:GTP binding"/>
    <property type="evidence" value="ECO:0007669"/>
    <property type="project" value="UniProtKB-KW"/>
</dbReference>
<dbReference type="PANTHER" id="PTHR10903">
    <property type="entry name" value="GTPASE, IMAP FAMILY MEMBER-RELATED"/>
    <property type="match status" value="1"/>
</dbReference>
<evidence type="ECO:0000256" key="18">
    <source>
        <dbReference type="SAM" id="Phobius"/>
    </source>
</evidence>
<keyword evidence="12" id="KW-0653">Protein transport</keyword>
<evidence type="ECO:0000256" key="2">
    <source>
        <dbReference type="ARBA" id="ARBA00004167"/>
    </source>
</evidence>
<evidence type="ECO:0000256" key="7">
    <source>
        <dbReference type="ARBA" id="ARBA00022723"/>
    </source>
</evidence>
<dbReference type="PANTHER" id="PTHR10903:SF135">
    <property type="entry name" value="TRANSLOCASE OF CHLOROPLAST 120, CHLOROPLASTIC-RELATED"/>
    <property type="match status" value="1"/>
</dbReference>
<reference evidence="20 21" key="1">
    <citation type="journal article" date="2016" name="Nat. Commun.">
        <title>Ectomycorrhizal ecology is imprinted in the genome of the dominant symbiotic fungus Cenococcum geophilum.</title>
        <authorList>
            <consortium name="DOE Joint Genome Institute"/>
            <person name="Peter M."/>
            <person name="Kohler A."/>
            <person name="Ohm R.A."/>
            <person name="Kuo A."/>
            <person name="Krutzmann J."/>
            <person name="Morin E."/>
            <person name="Arend M."/>
            <person name="Barry K.W."/>
            <person name="Binder M."/>
            <person name="Choi C."/>
            <person name="Clum A."/>
            <person name="Copeland A."/>
            <person name="Grisel N."/>
            <person name="Haridas S."/>
            <person name="Kipfer T."/>
            <person name="LaButti K."/>
            <person name="Lindquist E."/>
            <person name="Lipzen A."/>
            <person name="Maire R."/>
            <person name="Meier B."/>
            <person name="Mihaltcheva S."/>
            <person name="Molinier V."/>
            <person name="Murat C."/>
            <person name="Poggeler S."/>
            <person name="Quandt C.A."/>
            <person name="Sperisen C."/>
            <person name="Tritt A."/>
            <person name="Tisserant E."/>
            <person name="Crous P.W."/>
            <person name="Henrissat B."/>
            <person name="Nehls U."/>
            <person name="Egli S."/>
            <person name="Spatafora J.W."/>
            <person name="Grigoriev I.V."/>
            <person name="Martin F.M."/>
        </authorList>
    </citation>
    <scope>NUCLEOTIDE SEQUENCE [LARGE SCALE GENOMIC DNA]</scope>
    <source>
        <strain evidence="20 21">CBS 207.34</strain>
    </source>
</reference>
<dbReference type="CDD" id="cd00882">
    <property type="entry name" value="Ras_like_GTPase"/>
    <property type="match status" value="1"/>
</dbReference>
<dbReference type="InterPro" id="IPR027417">
    <property type="entry name" value="P-loop_NTPase"/>
</dbReference>
<dbReference type="Gene3D" id="3.40.50.300">
    <property type="entry name" value="P-loop containing nucleotide triphosphate hydrolases"/>
    <property type="match status" value="1"/>
</dbReference>
<dbReference type="Proteomes" id="UP000250140">
    <property type="component" value="Unassembled WGS sequence"/>
</dbReference>
<keyword evidence="6 18" id="KW-0812">Transmembrane</keyword>
<keyword evidence="17" id="KW-0175">Coiled coil</keyword>
<organism evidence="20 21">
    <name type="scientific">Glonium stellatum</name>
    <dbReference type="NCBI Taxonomy" id="574774"/>
    <lineage>
        <taxon>Eukaryota</taxon>
        <taxon>Fungi</taxon>
        <taxon>Dikarya</taxon>
        <taxon>Ascomycota</taxon>
        <taxon>Pezizomycotina</taxon>
        <taxon>Dothideomycetes</taxon>
        <taxon>Pleosporomycetidae</taxon>
        <taxon>Gloniales</taxon>
        <taxon>Gloniaceae</taxon>
        <taxon>Glonium</taxon>
    </lineage>
</organism>
<keyword evidence="10" id="KW-1002">Plastid outer membrane</keyword>
<evidence type="ECO:0000256" key="4">
    <source>
        <dbReference type="ARBA" id="ARBA00022528"/>
    </source>
</evidence>
<dbReference type="EMBL" id="KV748913">
    <property type="protein sequence ID" value="OCL12176.1"/>
    <property type="molecule type" value="Genomic_DNA"/>
</dbReference>
<evidence type="ECO:0000256" key="8">
    <source>
        <dbReference type="ARBA" id="ARBA00022741"/>
    </source>
</evidence>
<evidence type="ECO:0000256" key="14">
    <source>
        <dbReference type="ARBA" id="ARBA00023134"/>
    </source>
</evidence>
<keyword evidence="7" id="KW-0479">Metal-binding</keyword>
<dbReference type="InterPro" id="IPR006703">
    <property type="entry name" value="G_AIG1"/>
</dbReference>
<dbReference type="SUPFAM" id="SSF52540">
    <property type="entry name" value="P-loop containing nucleoside triphosphate hydrolases"/>
    <property type="match status" value="1"/>
</dbReference>
<evidence type="ECO:0000256" key="6">
    <source>
        <dbReference type="ARBA" id="ARBA00022692"/>
    </source>
</evidence>
<gene>
    <name evidence="20" type="ORF">AOQ84DRAFT_420697</name>
</gene>
<evidence type="ECO:0000256" key="15">
    <source>
        <dbReference type="ARBA" id="ARBA00023136"/>
    </source>
</evidence>
<dbReference type="Pfam" id="PF04548">
    <property type="entry name" value="AIG1"/>
    <property type="match status" value="1"/>
</dbReference>
<evidence type="ECO:0000256" key="3">
    <source>
        <dbReference type="ARBA" id="ARBA00022448"/>
    </source>
</evidence>
<keyword evidence="9" id="KW-0378">Hydrolase</keyword>
<dbReference type="GO" id="GO:0046872">
    <property type="term" value="F:metal ion binding"/>
    <property type="evidence" value="ECO:0007669"/>
    <property type="project" value="UniProtKB-KW"/>
</dbReference>
<evidence type="ECO:0000256" key="13">
    <source>
        <dbReference type="ARBA" id="ARBA00022989"/>
    </source>
</evidence>
<keyword evidence="8" id="KW-0547">Nucleotide-binding</keyword>
<evidence type="ECO:0000256" key="10">
    <source>
        <dbReference type="ARBA" id="ARBA00022805"/>
    </source>
</evidence>
<feature type="coiled-coil region" evidence="17">
    <location>
        <begin position="218"/>
        <end position="278"/>
    </location>
</feature>
<evidence type="ECO:0000256" key="9">
    <source>
        <dbReference type="ARBA" id="ARBA00022801"/>
    </source>
</evidence>
<feature type="domain" description="AIG1-type G" evidence="19">
    <location>
        <begin position="12"/>
        <end position="147"/>
    </location>
</feature>
<evidence type="ECO:0000256" key="1">
    <source>
        <dbReference type="ARBA" id="ARBA00001946"/>
    </source>
</evidence>
<protein>
    <recommendedName>
        <fullName evidence="19">AIG1-type G domain-containing protein</fullName>
    </recommendedName>
</protein>
<evidence type="ECO:0000313" key="20">
    <source>
        <dbReference type="EMBL" id="OCL12176.1"/>
    </source>
</evidence>
<dbReference type="GO" id="GO:0015031">
    <property type="term" value="P:protein transport"/>
    <property type="evidence" value="ECO:0007669"/>
    <property type="project" value="UniProtKB-KW"/>
</dbReference>
<sequence length="322" mass="36361">MADDESDGDCMIFIMGITGSGKSHFINKIIENGAIEQPGLQSGTQHCQLVKGKLDENTSFALVDTPGFDDTTRSDGEILEHITRFLVVQHQLGIRLKGIIYLHRITDNRIQGSTLKNFQMFQRLCGNAAFGNVILVTTMWDLLDDQTTGYQREQELREQFWGLMEDHGSYIDRFDGNPKTAEALVMTLLSKDDVLLNIQVELDRGLRLDETSAGSIVAVSLEEELRDSKKQMERIDESIAGAVRGRNRTTKKYLERQMQEAKSRFQQYSRVRERLRAKVSEEVAEDIDQKKKSSRSPAALTIFMAVLGLCNVVCNILSFVGF</sequence>
<evidence type="ECO:0000256" key="12">
    <source>
        <dbReference type="ARBA" id="ARBA00022927"/>
    </source>
</evidence>
<keyword evidence="15 18" id="KW-0472">Membrane</keyword>
<evidence type="ECO:0000256" key="11">
    <source>
        <dbReference type="ARBA" id="ARBA00022842"/>
    </source>
</evidence>
<evidence type="ECO:0000256" key="16">
    <source>
        <dbReference type="ARBA" id="ARBA00024013"/>
    </source>
</evidence>
<proteinExistence type="predicted"/>
<evidence type="ECO:0000313" key="21">
    <source>
        <dbReference type="Proteomes" id="UP000250140"/>
    </source>
</evidence>
<dbReference type="AlphaFoldDB" id="A0A8E2F8R6"/>
<keyword evidence="5" id="KW-0934">Plastid</keyword>
<dbReference type="GO" id="GO:0016787">
    <property type="term" value="F:hydrolase activity"/>
    <property type="evidence" value="ECO:0007669"/>
    <property type="project" value="UniProtKB-KW"/>
</dbReference>
<accession>A0A8E2F8R6</accession>
<evidence type="ECO:0000256" key="5">
    <source>
        <dbReference type="ARBA" id="ARBA00022640"/>
    </source>
</evidence>
<comment type="subcellular location">
    <subcellularLocation>
        <location evidence="2">Membrane</location>
        <topology evidence="2">Single-pass membrane protein</topology>
    </subcellularLocation>
    <subcellularLocation>
        <location evidence="16">Plastid</location>
        <location evidence="16">Chloroplast outer membrane</location>
    </subcellularLocation>
</comment>
<feature type="transmembrane region" description="Helical" evidence="18">
    <location>
        <begin position="298"/>
        <end position="320"/>
    </location>
</feature>
<keyword evidence="13 18" id="KW-1133">Transmembrane helix</keyword>
<keyword evidence="11" id="KW-0460">Magnesium</keyword>
<keyword evidence="4" id="KW-0150">Chloroplast</keyword>
<keyword evidence="14" id="KW-0342">GTP-binding</keyword>
<comment type="cofactor">
    <cofactor evidence="1">
        <name>Mg(2+)</name>
        <dbReference type="ChEBI" id="CHEBI:18420"/>
    </cofactor>
</comment>
<evidence type="ECO:0000259" key="19">
    <source>
        <dbReference type="Pfam" id="PF04548"/>
    </source>
</evidence>
<dbReference type="OrthoDB" id="8954335at2759"/>
<keyword evidence="21" id="KW-1185">Reference proteome</keyword>
<dbReference type="GO" id="GO:0016020">
    <property type="term" value="C:membrane"/>
    <property type="evidence" value="ECO:0007669"/>
    <property type="project" value="UniProtKB-SubCell"/>
</dbReference>